<organism evidence="3">
    <name type="scientific">Melampsora larici-populina (strain 98AG31 / pathotype 3-4-7)</name>
    <name type="common">Poplar leaf rust fungus</name>
    <dbReference type="NCBI Taxonomy" id="747676"/>
    <lineage>
        <taxon>Eukaryota</taxon>
        <taxon>Fungi</taxon>
        <taxon>Dikarya</taxon>
        <taxon>Basidiomycota</taxon>
        <taxon>Pucciniomycotina</taxon>
        <taxon>Pucciniomycetes</taxon>
        <taxon>Pucciniales</taxon>
        <taxon>Melampsoraceae</taxon>
        <taxon>Melampsora</taxon>
    </lineage>
</organism>
<feature type="signal peptide" evidence="1">
    <location>
        <begin position="1"/>
        <end position="19"/>
    </location>
</feature>
<keyword evidence="1" id="KW-0732">Signal</keyword>
<evidence type="ECO:0000313" key="3">
    <source>
        <dbReference type="Proteomes" id="UP000001072"/>
    </source>
</evidence>
<dbReference type="EMBL" id="GL883127">
    <property type="protein sequence ID" value="EGG03035.1"/>
    <property type="molecule type" value="Genomic_DNA"/>
</dbReference>
<reference evidence="3" key="1">
    <citation type="journal article" date="2011" name="Proc. Natl. Acad. Sci. U.S.A.">
        <title>Obligate biotrophy features unraveled by the genomic analysis of rust fungi.</title>
        <authorList>
            <person name="Duplessis S."/>
            <person name="Cuomo C.A."/>
            <person name="Lin Y.-C."/>
            <person name="Aerts A."/>
            <person name="Tisserant E."/>
            <person name="Veneault-Fourrey C."/>
            <person name="Joly D.L."/>
            <person name="Hacquard S."/>
            <person name="Amselem J."/>
            <person name="Cantarel B.L."/>
            <person name="Chiu R."/>
            <person name="Coutinho P.M."/>
            <person name="Feau N."/>
            <person name="Field M."/>
            <person name="Frey P."/>
            <person name="Gelhaye E."/>
            <person name="Goldberg J."/>
            <person name="Grabherr M.G."/>
            <person name="Kodira C.D."/>
            <person name="Kohler A."/>
            <person name="Kuees U."/>
            <person name="Lindquist E.A."/>
            <person name="Lucas S.M."/>
            <person name="Mago R."/>
            <person name="Mauceli E."/>
            <person name="Morin E."/>
            <person name="Murat C."/>
            <person name="Pangilinan J.L."/>
            <person name="Park R."/>
            <person name="Pearson M."/>
            <person name="Quesneville H."/>
            <person name="Rouhier N."/>
            <person name="Sakthikumar S."/>
            <person name="Salamov A.A."/>
            <person name="Schmutz J."/>
            <person name="Selles B."/>
            <person name="Shapiro H."/>
            <person name="Tanguay P."/>
            <person name="Tuskan G.A."/>
            <person name="Henrissat B."/>
            <person name="Van de Peer Y."/>
            <person name="Rouze P."/>
            <person name="Ellis J.G."/>
            <person name="Dodds P.N."/>
            <person name="Schein J.E."/>
            <person name="Zhong S."/>
            <person name="Hamelin R.C."/>
            <person name="Grigoriev I.V."/>
            <person name="Szabo L.J."/>
            <person name="Martin F."/>
        </authorList>
    </citation>
    <scope>NUCLEOTIDE SEQUENCE [LARGE SCALE GENOMIC DNA]</scope>
    <source>
        <strain evidence="3">98AG31 / pathotype 3-4-7</strain>
    </source>
</reference>
<dbReference type="VEuPathDB" id="FungiDB:MELLADRAFT_124178"/>
<dbReference type="Proteomes" id="UP000001072">
    <property type="component" value="Unassembled WGS sequence"/>
</dbReference>
<dbReference type="KEGG" id="mlr:MELLADRAFT_124178"/>
<sequence length="122" mass="13316">MLLKISLLIVTLWIHGAVSDYTCNTQFTIDANNNGICKGQFVDQTAHEYSCVRSSCADQNRNYSPMSGCKGNGSSNQNCAQYTYNKSADDYTCINLQKTAFTCPDTPANVPAMTCTSCTKVN</sequence>
<feature type="chain" id="PRO_5003318078" evidence="1">
    <location>
        <begin position="20"/>
        <end position="122"/>
    </location>
</feature>
<proteinExistence type="predicted"/>
<evidence type="ECO:0000313" key="2">
    <source>
        <dbReference type="EMBL" id="EGG03035.1"/>
    </source>
</evidence>
<dbReference type="InParanoid" id="F4RX81"/>
<evidence type="ECO:0000256" key="1">
    <source>
        <dbReference type="SAM" id="SignalP"/>
    </source>
</evidence>
<dbReference type="GeneID" id="18926662"/>
<gene>
    <name evidence="2" type="ORF">MELLADRAFT_124178</name>
</gene>
<dbReference type="RefSeq" id="XP_007413828.1">
    <property type="nucleotide sequence ID" value="XM_007413766.1"/>
</dbReference>
<protein>
    <submittedName>
        <fullName evidence="2">Secreted protein</fullName>
    </submittedName>
</protein>
<dbReference type="HOGENOM" id="CLU_150810_0_0_1"/>
<keyword evidence="3" id="KW-1185">Reference proteome</keyword>
<accession>F4RX81</accession>
<name>F4RX81_MELLP</name>
<dbReference type="AlphaFoldDB" id="F4RX81"/>